<accession>A0AAN0JH51</accession>
<reference evidence="4" key="1">
    <citation type="journal article" date="2010" name="Nature">
        <title>The Amphimedon queenslandica genome and the evolution of animal complexity.</title>
        <authorList>
            <person name="Srivastava M."/>
            <person name="Simakov O."/>
            <person name="Chapman J."/>
            <person name="Fahey B."/>
            <person name="Gauthier M.E."/>
            <person name="Mitros T."/>
            <person name="Richards G.S."/>
            <person name="Conaco C."/>
            <person name="Dacre M."/>
            <person name="Hellsten U."/>
            <person name="Larroux C."/>
            <person name="Putnam N.H."/>
            <person name="Stanke M."/>
            <person name="Adamska M."/>
            <person name="Darling A."/>
            <person name="Degnan S.M."/>
            <person name="Oakley T.H."/>
            <person name="Plachetzki D.C."/>
            <person name="Zhai Y."/>
            <person name="Adamski M."/>
            <person name="Calcino A."/>
            <person name="Cummins S.F."/>
            <person name="Goodstein D.M."/>
            <person name="Harris C."/>
            <person name="Jackson D.J."/>
            <person name="Leys S.P."/>
            <person name="Shu S."/>
            <person name="Woodcroft B.J."/>
            <person name="Vervoort M."/>
            <person name="Kosik K.S."/>
            <person name="Manning G."/>
            <person name="Degnan B.M."/>
            <person name="Rokhsar D.S."/>
        </authorList>
    </citation>
    <scope>NUCLEOTIDE SEQUENCE [LARGE SCALE GENOMIC DNA]</scope>
</reference>
<keyword evidence="2" id="KW-0472">Membrane</keyword>
<sequence>MPSAPSQPIIEQTNHQDHTEASQMTNFNEGPRYRQKPSDATDNESKEAEETDGTPPSNPLVPEASSDKPLKWYEKKSVIVLVFCLMLLAFVVDSIFLKGYVKELLLAIIAVIHHFK</sequence>
<keyword evidence="4" id="KW-1185">Reference proteome</keyword>
<feature type="region of interest" description="Disordered" evidence="1">
    <location>
        <begin position="1"/>
        <end position="66"/>
    </location>
</feature>
<feature type="transmembrane region" description="Helical" evidence="2">
    <location>
        <begin position="78"/>
        <end position="97"/>
    </location>
</feature>
<proteinExistence type="predicted"/>
<organism evidence="3 4">
    <name type="scientific">Amphimedon queenslandica</name>
    <name type="common">Sponge</name>
    <dbReference type="NCBI Taxonomy" id="400682"/>
    <lineage>
        <taxon>Eukaryota</taxon>
        <taxon>Metazoa</taxon>
        <taxon>Porifera</taxon>
        <taxon>Demospongiae</taxon>
        <taxon>Heteroscleromorpha</taxon>
        <taxon>Haplosclerida</taxon>
        <taxon>Niphatidae</taxon>
        <taxon>Amphimedon</taxon>
    </lineage>
</organism>
<feature type="compositionally biased region" description="Polar residues" evidence="1">
    <location>
        <begin position="1"/>
        <end position="13"/>
    </location>
</feature>
<evidence type="ECO:0000313" key="3">
    <source>
        <dbReference type="EnsemblMetazoa" id="XP_019856126.1"/>
    </source>
</evidence>
<name>A0AAN0JH51_AMPQE</name>
<feature type="compositionally biased region" description="Basic and acidic residues" evidence="1">
    <location>
        <begin position="36"/>
        <end position="48"/>
    </location>
</feature>
<dbReference type="KEGG" id="aqu:109584736"/>
<keyword evidence="2" id="KW-0812">Transmembrane</keyword>
<dbReference type="AlphaFoldDB" id="A0AAN0JH51"/>
<evidence type="ECO:0000313" key="4">
    <source>
        <dbReference type="Proteomes" id="UP000007879"/>
    </source>
</evidence>
<evidence type="ECO:0000256" key="2">
    <source>
        <dbReference type="SAM" id="Phobius"/>
    </source>
</evidence>
<dbReference type="GeneID" id="109584736"/>
<protein>
    <submittedName>
        <fullName evidence="3">Uncharacterized protein</fullName>
    </submittedName>
</protein>
<reference evidence="3" key="2">
    <citation type="submission" date="2024-06" db="UniProtKB">
        <authorList>
            <consortium name="EnsemblMetazoa"/>
        </authorList>
    </citation>
    <scope>IDENTIFICATION</scope>
</reference>
<keyword evidence="2" id="KW-1133">Transmembrane helix</keyword>
<dbReference type="RefSeq" id="XP_019856126.1">
    <property type="nucleotide sequence ID" value="XM_020000567.1"/>
</dbReference>
<dbReference type="EnsemblMetazoa" id="XM_020000567.1">
    <property type="protein sequence ID" value="XP_019856126.1"/>
    <property type="gene ID" value="LOC109584736"/>
</dbReference>
<dbReference type="Proteomes" id="UP000007879">
    <property type="component" value="Unassembled WGS sequence"/>
</dbReference>
<evidence type="ECO:0000256" key="1">
    <source>
        <dbReference type="SAM" id="MobiDB-lite"/>
    </source>
</evidence>